<evidence type="ECO:0000313" key="2">
    <source>
        <dbReference type="EMBL" id="SHL50724.1"/>
    </source>
</evidence>
<comment type="caution">
    <text evidence="2">The sequence shown here is derived from an EMBL/GenBank/DDBJ whole genome shotgun (WGS) entry which is preliminary data.</text>
</comment>
<dbReference type="RefSeq" id="WP_143070742.1">
    <property type="nucleotide sequence ID" value="NZ_FOKU01000010.1"/>
</dbReference>
<evidence type="ECO:0000313" key="3">
    <source>
        <dbReference type="Proteomes" id="UP000184031"/>
    </source>
</evidence>
<organism evidence="2 3">
    <name type="scientific">Flagellimonas taeanensis</name>
    <dbReference type="NCBI Taxonomy" id="1005926"/>
    <lineage>
        <taxon>Bacteria</taxon>
        <taxon>Pseudomonadati</taxon>
        <taxon>Bacteroidota</taxon>
        <taxon>Flavobacteriia</taxon>
        <taxon>Flavobacteriales</taxon>
        <taxon>Flavobacteriaceae</taxon>
        <taxon>Flagellimonas</taxon>
    </lineage>
</organism>
<proteinExistence type="predicted"/>
<dbReference type="EMBL" id="FRAT01000011">
    <property type="protein sequence ID" value="SHL50724.1"/>
    <property type="molecule type" value="Genomic_DNA"/>
</dbReference>
<dbReference type="OrthoDB" id="164217at2"/>
<dbReference type="EMBL" id="FOKU01000010">
    <property type="protein sequence ID" value="SFC38213.1"/>
    <property type="molecule type" value="Genomic_DNA"/>
</dbReference>
<accession>A0A1M7B719</accession>
<evidence type="ECO:0000313" key="1">
    <source>
        <dbReference type="EMBL" id="SFC38213.1"/>
    </source>
</evidence>
<protein>
    <submittedName>
        <fullName evidence="2">Uncharacterized protein</fullName>
    </submittedName>
</protein>
<dbReference type="AlphaFoldDB" id="A0A1M7B719"/>
<dbReference type="Proteomes" id="UP000198940">
    <property type="component" value="Unassembled WGS sequence"/>
</dbReference>
<dbReference type="Proteomes" id="UP000184031">
    <property type="component" value="Unassembled WGS sequence"/>
</dbReference>
<keyword evidence="4" id="KW-1185">Reference proteome</keyword>
<sequence length="82" mass="9572">MDSEKTTKTCSSTCKAENRSNELACKLTKLELQERKETVHRSLKTRVVEKKELENGYAYRFPGTDELLRELTEFIKTERGML</sequence>
<reference evidence="2 3" key="1">
    <citation type="submission" date="2016-11" db="EMBL/GenBank/DDBJ databases">
        <authorList>
            <person name="Varghese N."/>
            <person name="Submissions S."/>
        </authorList>
    </citation>
    <scope>NUCLEOTIDE SEQUENCE [LARGE SCALE GENOMIC DNA]</scope>
    <source>
        <strain evidence="2 3">CGMCC 1.12174</strain>
        <strain evidence="1 4">DSM 26351</strain>
    </source>
</reference>
<evidence type="ECO:0000313" key="4">
    <source>
        <dbReference type="Proteomes" id="UP000198940"/>
    </source>
</evidence>
<gene>
    <name evidence="1" type="ORF">SAMN04487891_11046</name>
    <name evidence="2" type="ORF">SAMN05216293_3604</name>
</gene>
<name>A0A1M7B719_9FLAO</name>